<evidence type="ECO:0000256" key="8">
    <source>
        <dbReference type="ARBA" id="ARBA00022741"/>
    </source>
</evidence>
<dbReference type="GO" id="GO:0005886">
    <property type="term" value="C:plasma membrane"/>
    <property type="evidence" value="ECO:0007669"/>
    <property type="project" value="UniProtKB-SubCell"/>
</dbReference>
<protein>
    <recommendedName>
        <fullName evidence="3">histidine kinase</fullName>
        <ecNumber evidence="3">2.7.13.3</ecNumber>
    </recommendedName>
</protein>
<dbReference type="PROSITE" id="PS50885">
    <property type="entry name" value="HAMP"/>
    <property type="match status" value="1"/>
</dbReference>
<dbReference type="GO" id="GO:0005524">
    <property type="term" value="F:ATP binding"/>
    <property type="evidence" value="ECO:0007669"/>
    <property type="project" value="UniProtKB-KW"/>
</dbReference>
<dbReference type="InterPro" id="IPR050398">
    <property type="entry name" value="HssS/ArlS-like"/>
</dbReference>
<dbReference type="Gene3D" id="1.10.287.130">
    <property type="match status" value="1"/>
</dbReference>
<evidence type="ECO:0000313" key="18">
    <source>
        <dbReference type="Proteomes" id="UP000612456"/>
    </source>
</evidence>
<evidence type="ECO:0000256" key="12">
    <source>
        <dbReference type="ARBA" id="ARBA00023012"/>
    </source>
</evidence>
<evidence type="ECO:0000256" key="6">
    <source>
        <dbReference type="ARBA" id="ARBA00022679"/>
    </source>
</evidence>
<evidence type="ECO:0000256" key="9">
    <source>
        <dbReference type="ARBA" id="ARBA00022777"/>
    </source>
</evidence>
<dbReference type="Gene3D" id="6.10.340.10">
    <property type="match status" value="1"/>
</dbReference>
<keyword evidence="10" id="KW-0067">ATP-binding</keyword>
<keyword evidence="7 14" id="KW-0812">Transmembrane</keyword>
<dbReference type="InterPro" id="IPR003661">
    <property type="entry name" value="HisK_dim/P_dom"/>
</dbReference>
<name>A0A916YLL3_9BACL</name>
<keyword evidence="13 14" id="KW-0472">Membrane</keyword>
<evidence type="ECO:0000259" key="15">
    <source>
        <dbReference type="PROSITE" id="PS50109"/>
    </source>
</evidence>
<dbReference type="PANTHER" id="PTHR45528">
    <property type="entry name" value="SENSOR HISTIDINE KINASE CPXA"/>
    <property type="match status" value="1"/>
</dbReference>
<keyword evidence="6" id="KW-0808">Transferase</keyword>
<evidence type="ECO:0000256" key="11">
    <source>
        <dbReference type="ARBA" id="ARBA00022989"/>
    </source>
</evidence>
<accession>A0A916YLL3</accession>
<dbReference type="AlphaFoldDB" id="A0A916YLL3"/>
<dbReference type="EC" id="2.7.13.3" evidence="3"/>
<dbReference type="RefSeq" id="WP_188988734.1">
    <property type="nucleotide sequence ID" value="NZ_BMHP01000001.1"/>
</dbReference>
<evidence type="ECO:0000256" key="3">
    <source>
        <dbReference type="ARBA" id="ARBA00012438"/>
    </source>
</evidence>
<feature type="transmembrane region" description="Helical" evidence="14">
    <location>
        <begin position="197"/>
        <end position="219"/>
    </location>
</feature>
<gene>
    <name evidence="17" type="ORF">GCM10010911_04660</name>
</gene>
<dbReference type="InterPro" id="IPR036097">
    <property type="entry name" value="HisK_dim/P_sf"/>
</dbReference>
<keyword evidence="11 14" id="KW-1133">Transmembrane helix</keyword>
<comment type="caution">
    <text evidence="17">The sequence shown here is derived from an EMBL/GenBank/DDBJ whole genome shotgun (WGS) entry which is preliminary data.</text>
</comment>
<dbReference type="SMART" id="SM00304">
    <property type="entry name" value="HAMP"/>
    <property type="match status" value="1"/>
</dbReference>
<evidence type="ECO:0000256" key="4">
    <source>
        <dbReference type="ARBA" id="ARBA00022475"/>
    </source>
</evidence>
<dbReference type="FunFam" id="3.30.565.10:FF:000006">
    <property type="entry name" value="Sensor histidine kinase WalK"/>
    <property type="match status" value="1"/>
</dbReference>
<dbReference type="Proteomes" id="UP000612456">
    <property type="component" value="Unassembled WGS sequence"/>
</dbReference>
<dbReference type="Pfam" id="PF00672">
    <property type="entry name" value="HAMP"/>
    <property type="match status" value="1"/>
</dbReference>
<dbReference type="FunFam" id="1.10.287.130:FF:000001">
    <property type="entry name" value="Two-component sensor histidine kinase"/>
    <property type="match status" value="1"/>
</dbReference>
<dbReference type="SMART" id="SM00388">
    <property type="entry name" value="HisKA"/>
    <property type="match status" value="1"/>
</dbReference>
<keyword evidence="5" id="KW-0597">Phosphoprotein</keyword>
<dbReference type="SUPFAM" id="SSF158472">
    <property type="entry name" value="HAMP domain-like"/>
    <property type="match status" value="1"/>
</dbReference>
<keyword evidence="9 17" id="KW-0418">Kinase</keyword>
<comment type="subcellular location">
    <subcellularLocation>
        <location evidence="2">Cell membrane</location>
        <topology evidence="2">Multi-pass membrane protein</topology>
    </subcellularLocation>
</comment>
<comment type="catalytic activity">
    <reaction evidence="1">
        <text>ATP + protein L-histidine = ADP + protein N-phospho-L-histidine.</text>
        <dbReference type="EC" id="2.7.13.3"/>
    </reaction>
</comment>
<organism evidence="17 18">
    <name type="scientific">Paenibacillus nasutitermitis</name>
    <dbReference type="NCBI Taxonomy" id="1652958"/>
    <lineage>
        <taxon>Bacteria</taxon>
        <taxon>Bacillati</taxon>
        <taxon>Bacillota</taxon>
        <taxon>Bacilli</taxon>
        <taxon>Bacillales</taxon>
        <taxon>Paenibacillaceae</taxon>
        <taxon>Paenibacillus</taxon>
    </lineage>
</organism>
<keyword evidence="8" id="KW-0547">Nucleotide-binding</keyword>
<dbReference type="Gene3D" id="3.30.565.10">
    <property type="entry name" value="Histidine kinase-like ATPase, C-terminal domain"/>
    <property type="match status" value="1"/>
</dbReference>
<evidence type="ECO:0000313" key="17">
    <source>
        <dbReference type="EMBL" id="GGD50164.1"/>
    </source>
</evidence>
<dbReference type="CDD" id="cd00075">
    <property type="entry name" value="HATPase"/>
    <property type="match status" value="1"/>
</dbReference>
<dbReference type="EMBL" id="BMHP01000001">
    <property type="protein sequence ID" value="GGD50164.1"/>
    <property type="molecule type" value="Genomic_DNA"/>
</dbReference>
<dbReference type="CDD" id="cd00082">
    <property type="entry name" value="HisKA"/>
    <property type="match status" value="1"/>
</dbReference>
<evidence type="ECO:0000256" key="14">
    <source>
        <dbReference type="SAM" id="Phobius"/>
    </source>
</evidence>
<reference evidence="17" key="1">
    <citation type="journal article" date="2014" name="Int. J. Syst. Evol. Microbiol.">
        <title>Complete genome sequence of Corynebacterium casei LMG S-19264T (=DSM 44701T), isolated from a smear-ripened cheese.</title>
        <authorList>
            <consortium name="US DOE Joint Genome Institute (JGI-PGF)"/>
            <person name="Walter F."/>
            <person name="Albersmeier A."/>
            <person name="Kalinowski J."/>
            <person name="Ruckert C."/>
        </authorList>
    </citation>
    <scope>NUCLEOTIDE SEQUENCE</scope>
    <source>
        <strain evidence="17">CGMCC 1.15178</strain>
    </source>
</reference>
<dbReference type="PROSITE" id="PS50109">
    <property type="entry name" value="HIS_KIN"/>
    <property type="match status" value="1"/>
</dbReference>
<dbReference type="InterPro" id="IPR003660">
    <property type="entry name" value="HAMP_dom"/>
</dbReference>
<dbReference type="InterPro" id="IPR005467">
    <property type="entry name" value="His_kinase_dom"/>
</dbReference>
<keyword evidence="4" id="KW-1003">Cell membrane</keyword>
<dbReference type="InterPro" id="IPR003594">
    <property type="entry name" value="HATPase_dom"/>
</dbReference>
<dbReference type="Pfam" id="PF00512">
    <property type="entry name" value="HisKA"/>
    <property type="match status" value="1"/>
</dbReference>
<keyword evidence="18" id="KW-1185">Reference proteome</keyword>
<dbReference type="SUPFAM" id="SSF55874">
    <property type="entry name" value="ATPase domain of HSP90 chaperone/DNA topoisomerase II/histidine kinase"/>
    <property type="match status" value="1"/>
</dbReference>
<evidence type="ECO:0000256" key="1">
    <source>
        <dbReference type="ARBA" id="ARBA00000085"/>
    </source>
</evidence>
<evidence type="ECO:0000256" key="10">
    <source>
        <dbReference type="ARBA" id="ARBA00022840"/>
    </source>
</evidence>
<evidence type="ECO:0000256" key="2">
    <source>
        <dbReference type="ARBA" id="ARBA00004651"/>
    </source>
</evidence>
<dbReference type="PANTHER" id="PTHR45528:SF1">
    <property type="entry name" value="SENSOR HISTIDINE KINASE CPXA"/>
    <property type="match status" value="1"/>
</dbReference>
<dbReference type="InterPro" id="IPR036890">
    <property type="entry name" value="HATPase_C_sf"/>
</dbReference>
<keyword evidence="12" id="KW-0902">Two-component regulatory system</keyword>
<reference evidence="17" key="2">
    <citation type="submission" date="2020-09" db="EMBL/GenBank/DDBJ databases">
        <authorList>
            <person name="Sun Q."/>
            <person name="Zhou Y."/>
        </authorList>
    </citation>
    <scope>NUCLEOTIDE SEQUENCE</scope>
    <source>
        <strain evidence="17">CGMCC 1.15178</strain>
    </source>
</reference>
<dbReference type="SMART" id="SM00387">
    <property type="entry name" value="HATPase_c"/>
    <property type="match status" value="1"/>
</dbReference>
<dbReference type="CDD" id="cd06225">
    <property type="entry name" value="HAMP"/>
    <property type="match status" value="1"/>
</dbReference>
<evidence type="ECO:0000256" key="13">
    <source>
        <dbReference type="ARBA" id="ARBA00023136"/>
    </source>
</evidence>
<evidence type="ECO:0000256" key="7">
    <source>
        <dbReference type="ARBA" id="ARBA00022692"/>
    </source>
</evidence>
<proteinExistence type="predicted"/>
<dbReference type="InterPro" id="IPR004358">
    <property type="entry name" value="Sig_transdc_His_kin-like_C"/>
</dbReference>
<evidence type="ECO:0000259" key="16">
    <source>
        <dbReference type="PROSITE" id="PS50885"/>
    </source>
</evidence>
<sequence length="507" mass="56579">MRTTGNRIKRLFAPKSLRNQLLARSLFILAALFLLIGILQYFLMQDFLYRNKAQSMEAQIRSLPMEFMIDKGSSAGFPPEFDGNVPVPPPDSDIGQPRDYFLFPPDTSFAYIDSAGAFEDFSENSSIQSPQLSTSEYLAIMTAFKEGKHVDYRIVLNNEGAEQLVLFRPLGMPNSHKGLVQMGSLTSSLQVVLIQQLLTFSALSLLALIFGLFISLPVLRRTLVPLSNMVKAVERTDAGNLADRFPVGQGQEEIDRLSESFNRMLERLETSFEAERETKEQMRRFIADASHELRTPLASIHGFLEVLLRGAAYDKQKLEGALNSMYGESKRINKLVADLLLLAKLDRAPQLQLSEVRLDILIRETLLQLQMIAGSRHVELQIADGIKGHYDPDKIKQVLLNLFHNAVQHTHPETGNIRITLCQTENATELSVLDNGSGIDQEHLDHVFDRFYRSDNSRTRIHGGAGLGLPISKSIAEAHGGTIEVESEIGKGALFVVKFPNRVSSSA</sequence>
<feature type="domain" description="HAMP" evidence="16">
    <location>
        <begin position="220"/>
        <end position="273"/>
    </location>
</feature>
<feature type="domain" description="Histidine kinase" evidence="15">
    <location>
        <begin position="288"/>
        <end position="503"/>
    </location>
</feature>
<dbReference type="GO" id="GO:0000155">
    <property type="term" value="F:phosphorelay sensor kinase activity"/>
    <property type="evidence" value="ECO:0007669"/>
    <property type="project" value="InterPro"/>
</dbReference>
<dbReference type="SUPFAM" id="SSF47384">
    <property type="entry name" value="Homodimeric domain of signal transducing histidine kinase"/>
    <property type="match status" value="1"/>
</dbReference>
<evidence type="ECO:0000256" key="5">
    <source>
        <dbReference type="ARBA" id="ARBA00022553"/>
    </source>
</evidence>
<dbReference type="Pfam" id="PF02518">
    <property type="entry name" value="HATPase_c"/>
    <property type="match status" value="1"/>
</dbReference>
<dbReference type="PRINTS" id="PR00344">
    <property type="entry name" value="BCTRLSENSOR"/>
</dbReference>
<feature type="transmembrane region" description="Helical" evidence="14">
    <location>
        <begin position="21"/>
        <end position="43"/>
    </location>
</feature>